<dbReference type="SUPFAM" id="SSF53790">
    <property type="entry name" value="Tetrapyrrole methylase"/>
    <property type="match status" value="1"/>
</dbReference>
<dbReference type="Pfam" id="PF00590">
    <property type="entry name" value="TP_methylase"/>
    <property type="match status" value="1"/>
</dbReference>
<evidence type="ECO:0000313" key="2">
    <source>
        <dbReference type="EMBL" id="MEB3513163.1"/>
    </source>
</evidence>
<dbReference type="EMBL" id="JAYKYQ010000010">
    <property type="protein sequence ID" value="MEB3513163.1"/>
    <property type="molecule type" value="Genomic_DNA"/>
</dbReference>
<dbReference type="GO" id="GO:0032259">
    <property type="term" value="P:methylation"/>
    <property type="evidence" value="ECO:0007669"/>
    <property type="project" value="UniProtKB-KW"/>
</dbReference>
<feature type="domain" description="Tetrapyrrole methylase" evidence="1">
    <location>
        <begin position="16"/>
        <end position="234"/>
    </location>
</feature>
<dbReference type="InterPro" id="IPR014777">
    <property type="entry name" value="4pyrrole_Mease_sub1"/>
</dbReference>
<proteinExistence type="predicted"/>
<organism evidence="2 3">
    <name type="scientific">Nocardia implantans</name>
    <dbReference type="NCBI Taxonomy" id="3108168"/>
    <lineage>
        <taxon>Bacteria</taxon>
        <taxon>Bacillati</taxon>
        <taxon>Actinomycetota</taxon>
        <taxon>Actinomycetes</taxon>
        <taxon>Mycobacteriales</taxon>
        <taxon>Nocardiaceae</taxon>
        <taxon>Nocardia</taxon>
    </lineage>
</organism>
<keyword evidence="2" id="KW-0808">Transferase</keyword>
<dbReference type="Gene3D" id="3.40.1010.10">
    <property type="entry name" value="Cobalt-precorrin-4 Transmethylase, Domain 1"/>
    <property type="match status" value="1"/>
</dbReference>
<dbReference type="Proteomes" id="UP001348098">
    <property type="component" value="Unassembled WGS sequence"/>
</dbReference>
<evidence type="ECO:0000259" key="1">
    <source>
        <dbReference type="Pfam" id="PF00590"/>
    </source>
</evidence>
<dbReference type="RefSeq" id="WP_195082328.1">
    <property type="nucleotide sequence ID" value="NZ_JAYESH010000010.1"/>
</dbReference>
<protein>
    <submittedName>
        <fullName evidence="2">SAM-dependent methyltransferase</fullName>
    </submittedName>
</protein>
<comment type="caution">
    <text evidence="2">The sequence shown here is derived from an EMBL/GenBank/DDBJ whole genome shotgun (WGS) entry which is preliminary data.</text>
</comment>
<dbReference type="InterPro" id="IPR000878">
    <property type="entry name" value="4pyrrol_Mease"/>
</dbReference>
<dbReference type="InterPro" id="IPR035996">
    <property type="entry name" value="4pyrrol_Methylase_sf"/>
</dbReference>
<dbReference type="CDD" id="cd19916">
    <property type="entry name" value="OphMA_like"/>
    <property type="match status" value="1"/>
</dbReference>
<accession>A0ABU6B070</accession>
<keyword evidence="3" id="KW-1185">Reference proteome</keyword>
<sequence>MISGADNVPTAEDADLYLAGLGLKPSHVTAETRTVLGRVNRILYASYVPGTAEFLRALCPDIVDTSEFYVHGSDRLRTYKTMAARALEAAIEMPPVALALYGHPLLLSLPSAICLRAGPRLGVRVRTLPGISALDCLMADLGIDIVGTGVQMHEATDILLYRRTLQPELAAVIWQVGLLGTRLHSADTGNTPDRIRELGEYLSRFYAPGHPATLVVSAITDEPSRLYHSTVGQLGEVGELLTPATTLYLPPIPVPERVDSDIAARLTNPDYLDAVTLPTGNS</sequence>
<dbReference type="GO" id="GO:0008168">
    <property type="term" value="F:methyltransferase activity"/>
    <property type="evidence" value="ECO:0007669"/>
    <property type="project" value="UniProtKB-KW"/>
</dbReference>
<name>A0ABU6B070_9NOCA</name>
<keyword evidence="2" id="KW-0489">Methyltransferase</keyword>
<reference evidence="2 3" key="1">
    <citation type="submission" date="2023-12" db="EMBL/GenBank/DDBJ databases">
        <title>novel species in genus Nocarida.</title>
        <authorList>
            <person name="Li Z."/>
        </authorList>
    </citation>
    <scope>NUCLEOTIDE SEQUENCE [LARGE SCALE GENOMIC DNA]</scope>
    <source>
        <strain evidence="2 3">CDC186</strain>
    </source>
</reference>
<evidence type="ECO:0000313" key="3">
    <source>
        <dbReference type="Proteomes" id="UP001348098"/>
    </source>
</evidence>
<gene>
    <name evidence="2" type="ORF">U3653_24310</name>
</gene>